<organism evidence="2">
    <name type="scientific">viral metagenome</name>
    <dbReference type="NCBI Taxonomy" id="1070528"/>
    <lineage>
        <taxon>unclassified sequences</taxon>
        <taxon>metagenomes</taxon>
        <taxon>organismal metagenomes</taxon>
    </lineage>
</organism>
<proteinExistence type="predicted"/>
<dbReference type="InterPro" id="IPR043876">
    <property type="entry name" value="DUF5856"/>
</dbReference>
<accession>A0A6C0HP59</accession>
<reference evidence="2" key="1">
    <citation type="journal article" date="2020" name="Nature">
        <title>Giant virus diversity and host interactions through global metagenomics.</title>
        <authorList>
            <person name="Schulz F."/>
            <person name="Roux S."/>
            <person name="Paez-Espino D."/>
            <person name="Jungbluth S."/>
            <person name="Walsh D.A."/>
            <person name="Denef V.J."/>
            <person name="McMahon K.D."/>
            <person name="Konstantinidis K.T."/>
            <person name="Eloe-Fadrosh E.A."/>
            <person name="Kyrpides N.C."/>
            <person name="Woyke T."/>
        </authorList>
    </citation>
    <scope>NUCLEOTIDE SEQUENCE</scope>
    <source>
        <strain evidence="2">GVMAG-M-3300023184-165</strain>
    </source>
</reference>
<evidence type="ECO:0000313" key="2">
    <source>
        <dbReference type="EMBL" id="QHT82478.1"/>
    </source>
</evidence>
<dbReference type="Pfam" id="PF19174">
    <property type="entry name" value="DUF5856"/>
    <property type="match status" value="1"/>
</dbReference>
<protein>
    <submittedName>
        <fullName evidence="2">Uncharacterized protein</fullName>
    </submittedName>
</protein>
<evidence type="ECO:0000256" key="1">
    <source>
        <dbReference type="SAM" id="MobiDB-lite"/>
    </source>
</evidence>
<feature type="compositionally biased region" description="Basic residues" evidence="1">
    <location>
        <begin position="1"/>
        <end position="17"/>
    </location>
</feature>
<feature type="region of interest" description="Disordered" evidence="1">
    <location>
        <begin position="1"/>
        <end position="22"/>
    </location>
</feature>
<dbReference type="EMBL" id="MN740002">
    <property type="protein sequence ID" value="QHT82478.1"/>
    <property type="molecule type" value="Genomic_DNA"/>
</dbReference>
<sequence>MAKTRSKLFSRAKKGTRKNSGSNSLQKFEREVVVKFLEVLTAIKLYHWKTHSYATHKATDELNAKLHENVDSFVEVLLGKRGDRVNLTNKNSLALKDYSSPEAFKKELEKFKSYLVGLDNNSALKSMSNSDLYNIRDEMLSNVNQFLYLLTFK</sequence>
<name>A0A6C0HP59_9ZZZZ</name>
<dbReference type="AlphaFoldDB" id="A0A6C0HP59"/>